<accession>A0A0F8Z1G3</accession>
<protein>
    <submittedName>
        <fullName evidence="1">Uncharacterized protein</fullName>
    </submittedName>
</protein>
<evidence type="ECO:0000313" key="1">
    <source>
        <dbReference type="EMBL" id="KKK87483.1"/>
    </source>
</evidence>
<organism evidence="1">
    <name type="scientific">marine sediment metagenome</name>
    <dbReference type="NCBI Taxonomy" id="412755"/>
    <lineage>
        <taxon>unclassified sequences</taxon>
        <taxon>metagenomes</taxon>
        <taxon>ecological metagenomes</taxon>
    </lineage>
</organism>
<dbReference type="EMBL" id="LAZR01050381">
    <property type="protein sequence ID" value="KKK87483.1"/>
    <property type="molecule type" value="Genomic_DNA"/>
</dbReference>
<sequence>MYVWKSNVGTFRICETENGKHELRVDDKVLATFDSPRKAADAVYYRRTGYGPWDDVTIGLKPPNLDAWQRVAGE</sequence>
<dbReference type="AlphaFoldDB" id="A0A0F8Z1G3"/>
<gene>
    <name evidence="1" type="ORF">LCGC14_2752770</name>
</gene>
<reference evidence="1" key="1">
    <citation type="journal article" date="2015" name="Nature">
        <title>Complex archaea that bridge the gap between prokaryotes and eukaryotes.</title>
        <authorList>
            <person name="Spang A."/>
            <person name="Saw J.H."/>
            <person name="Jorgensen S.L."/>
            <person name="Zaremba-Niedzwiedzka K."/>
            <person name="Martijn J."/>
            <person name="Lind A.E."/>
            <person name="van Eijk R."/>
            <person name="Schleper C."/>
            <person name="Guy L."/>
            <person name="Ettema T.J."/>
        </authorList>
    </citation>
    <scope>NUCLEOTIDE SEQUENCE</scope>
</reference>
<name>A0A0F8Z1G3_9ZZZZ</name>
<proteinExistence type="predicted"/>
<comment type="caution">
    <text evidence="1">The sequence shown here is derived from an EMBL/GenBank/DDBJ whole genome shotgun (WGS) entry which is preliminary data.</text>
</comment>